<name>A0A7G3GBH3_9NEIS</name>
<organism evidence="1 2">
    <name type="scientific">Iodobacter fluviatilis</name>
    <dbReference type="NCBI Taxonomy" id="537"/>
    <lineage>
        <taxon>Bacteria</taxon>
        <taxon>Pseudomonadati</taxon>
        <taxon>Pseudomonadota</taxon>
        <taxon>Betaproteobacteria</taxon>
        <taxon>Neisseriales</taxon>
        <taxon>Chitinibacteraceae</taxon>
        <taxon>Iodobacter</taxon>
    </lineage>
</organism>
<accession>A0A7G3GBH3</accession>
<keyword evidence="2" id="KW-1185">Reference proteome</keyword>
<reference evidence="1 2" key="1">
    <citation type="submission" date="2018-01" db="EMBL/GenBank/DDBJ databases">
        <title>Genome sequence of Iodobacter sp. strain PCH194 isolated from Indian Trans-Himalaya.</title>
        <authorList>
            <person name="Kumar V."/>
            <person name="Thakur V."/>
            <person name="Kumar S."/>
            <person name="Singh D."/>
        </authorList>
    </citation>
    <scope>NUCLEOTIDE SEQUENCE [LARGE SCALE GENOMIC DNA]</scope>
    <source>
        <strain evidence="1 2">PCH194</strain>
    </source>
</reference>
<evidence type="ECO:0000313" key="1">
    <source>
        <dbReference type="EMBL" id="QBC44423.1"/>
    </source>
</evidence>
<sequence>MNHPLEIAPYQTLKDYALLAKLAKEQSIICIVDYACRGIELPLRDVSQTGYQKYKHNEHFQIGVRGMGYVNAFSEKDFIACCEMKNVEFIVPMDKLEGVENE</sequence>
<proteinExistence type="predicted"/>
<dbReference type="KEGG" id="ifl:C1H71_13390"/>
<dbReference type="AlphaFoldDB" id="A0A7G3GBH3"/>
<gene>
    <name evidence="1" type="ORF">C1H71_13390</name>
</gene>
<dbReference type="RefSeq" id="WP_130106961.1">
    <property type="nucleotide sequence ID" value="NZ_CP025781.1"/>
</dbReference>
<dbReference type="EMBL" id="CP025781">
    <property type="protein sequence ID" value="QBC44423.1"/>
    <property type="molecule type" value="Genomic_DNA"/>
</dbReference>
<dbReference type="Proteomes" id="UP000515917">
    <property type="component" value="Chromosome"/>
</dbReference>
<protein>
    <submittedName>
        <fullName evidence="1">Uncharacterized protein</fullName>
    </submittedName>
</protein>
<evidence type="ECO:0000313" key="2">
    <source>
        <dbReference type="Proteomes" id="UP000515917"/>
    </source>
</evidence>